<evidence type="ECO:0000313" key="2">
    <source>
        <dbReference type="Proteomes" id="UP000309997"/>
    </source>
</evidence>
<keyword evidence="2" id="KW-1185">Reference proteome</keyword>
<organism evidence="1 2">
    <name type="scientific">Populus alba</name>
    <name type="common">White poplar</name>
    <dbReference type="NCBI Taxonomy" id="43335"/>
    <lineage>
        <taxon>Eukaryota</taxon>
        <taxon>Viridiplantae</taxon>
        <taxon>Streptophyta</taxon>
        <taxon>Embryophyta</taxon>
        <taxon>Tracheophyta</taxon>
        <taxon>Spermatophyta</taxon>
        <taxon>Magnoliopsida</taxon>
        <taxon>eudicotyledons</taxon>
        <taxon>Gunneridae</taxon>
        <taxon>Pentapetalae</taxon>
        <taxon>rosids</taxon>
        <taxon>fabids</taxon>
        <taxon>Malpighiales</taxon>
        <taxon>Salicaceae</taxon>
        <taxon>Saliceae</taxon>
        <taxon>Populus</taxon>
    </lineage>
</organism>
<reference evidence="1 2" key="1">
    <citation type="journal article" date="2024" name="Plant Biotechnol. J.">
        <title>Genome and CRISPR/Cas9 system of a widespread forest tree (Populus alba) in the world.</title>
        <authorList>
            <person name="Liu Y.J."/>
            <person name="Jiang P.F."/>
            <person name="Han X.M."/>
            <person name="Li X.Y."/>
            <person name="Wang H.M."/>
            <person name="Wang Y.J."/>
            <person name="Wang X.X."/>
            <person name="Zeng Q.Y."/>
        </authorList>
    </citation>
    <scope>NUCLEOTIDE SEQUENCE [LARGE SCALE GENOMIC DNA]</scope>
    <source>
        <strain evidence="2">cv. PAL-ZL1</strain>
    </source>
</reference>
<evidence type="ECO:0000313" key="1">
    <source>
        <dbReference type="EMBL" id="KAL3586806.1"/>
    </source>
</evidence>
<dbReference type="EMBL" id="RCHU02000006">
    <property type="protein sequence ID" value="KAL3586806.1"/>
    <property type="molecule type" value="Genomic_DNA"/>
</dbReference>
<dbReference type="Proteomes" id="UP000309997">
    <property type="component" value="Unassembled WGS sequence"/>
</dbReference>
<proteinExistence type="predicted"/>
<protein>
    <submittedName>
        <fullName evidence="1">Uncharacterized protein</fullName>
    </submittedName>
</protein>
<comment type="caution">
    <text evidence="1">The sequence shown here is derived from an EMBL/GenBank/DDBJ whole genome shotgun (WGS) entry which is preliminary data.</text>
</comment>
<sequence>MSARKQRGPFICGKTRGIRSISFLLFGLYLVEQSMAMVSLSSLKFTANSAGNDEGPQPPLPPCAATVCMHERMR</sequence>
<accession>A0ACC4C6F7</accession>
<name>A0ACC4C6F7_POPAL</name>
<gene>
    <name evidence="1" type="ORF">D5086_013673</name>
</gene>